<sequence length="109" mass="11920">MKKPLFLGACLMVLASQPVMAQTAAPDVIVVRVLEHSNSLRFSIARGQQQPEEIEVALKKEQKAASSYYTVLSKLYTQGYVLQGVIPGVSNNAYWAESTLILGKPITKP</sequence>
<evidence type="ECO:0000313" key="3">
    <source>
        <dbReference type="Proteomes" id="UP000317624"/>
    </source>
</evidence>
<dbReference type="EMBL" id="VMRJ01000004">
    <property type="protein sequence ID" value="TVT39406.1"/>
    <property type="molecule type" value="Genomic_DNA"/>
</dbReference>
<proteinExistence type="predicted"/>
<organism evidence="2 3">
    <name type="scientific">Hymenobacter setariae</name>
    <dbReference type="NCBI Taxonomy" id="2594794"/>
    <lineage>
        <taxon>Bacteria</taxon>
        <taxon>Pseudomonadati</taxon>
        <taxon>Bacteroidota</taxon>
        <taxon>Cytophagia</taxon>
        <taxon>Cytophagales</taxon>
        <taxon>Hymenobacteraceae</taxon>
        <taxon>Hymenobacter</taxon>
    </lineage>
</organism>
<feature type="chain" id="PRO_5021749896" evidence="1">
    <location>
        <begin position="22"/>
        <end position="109"/>
    </location>
</feature>
<dbReference type="AlphaFoldDB" id="A0A558BSA1"/>
<dbReference type="Proteomes" id="UP000317624">
    <property type="component" value="Unassembled WGS sequence"/>
</dbReference>
<reference evidence="2 3" key="1">
    <citation type="submission" date="2019-07" db="EMBL/GenBank/DDBJ databases">
        <title>Hymenobacter sp. straun FUR1 Genome sequencing and assembly.</title>
        <authorList>
            <person name="Chhetri G."/>
        </authorList>
    </citation>
    <scope>NUCLEOTIDE SEQUENCE [LARGE SCALE GENOMIC DNA]</scope>
    <source>
        <strain evidence="2 3">Fur1</strain>
    </source>
</reference>
<protein>
    <submittedName>
        <fullName evidence="2">Uncharacterized protein</fullName>
    </submittedName>
</protein>
<evidence type="ECO:0000256" key="1">
    <source>
        <dbReference type="SAM" id="SignalP"/>
    </source>
</evidence>
<evidence type="ECO:0000313" key="2">
    <source>
        <dbReference type="EMBL" id="TVT39406.1"/>
    </source>
</evidence>
<gene>
    <name evidence="2" type="ORF">FNT36_17280</name>
</gene>
<feature type="signal peptide" evidence="1">
    <location>
        <begin position="1"/>
        <end position="21"/>
    </location>
</feature>
<name>A0A558BSA1_9BACT</name>
<dbReference type="OrthoDB" id="883283at2"/>
<dbReference type="RefSeq" id="WP_144850236.1">
    <property type="nucleotide sequence ID" value="NZ_VMRJ01000004.1"/>
</dbReference>
<keyword evidence="3" id="KW-1185">Reference proteome</keyword>
<comment type="caution">
    <text evidence="2">The sequence shown here is derived from an EMBL/GenBank/DDBJ whole genome shotgun (WGS) entry which is preliminary data.</text>
</comment>
<keyword evidence="1" id="KW-0732">Signal</keyword>
<accession>A0A558BSA1</accession>